<dbReference type="AlphaFoldDB" id="A0A517MDG0"/>
<protein>
    <submittedName>
        <fullName evidence="1">Uncharacterized protein</fullName>
    </submittedName>
</protein>
<dbReference type="KEGG" id="rml:FF011L_16850"/>
<name>A0A517MDG0_9BACT</name>
<accession>A0A517MDG0</accession>
<dbReference type="EMBL" id="CP036262">
    <property type="protein sequence ID" value="QDS92930.1"/>
    <property type="molecule type" value="Genomic_DNA"/>
</dbReference>
<evidence type="ECO:0000313" key="1">
    <source>
        <dbReference type="EMBL" id="QDS92930.1"/>
    </source>
</evidence>
<evidence type="ECO:0000313" key="2">
    <source>
        <dbReference type="Proteomes" id="UP000320672"/>
    </source>
</evidence>
<keyword evidence="2" id="KW-1185">Reference proteome</keyword>
<proteinExistence type="predicted"/>
<sequence>MVVPHDEKEKRLKAGRPSVFGNRMWRSDVASNGADIYSDASIRSSAFKATGKGVEPLFT</sequence>
<dbReference type="Proteomes" id="UP000320672">
    <property type="component" value="Chromosome"/>
</dbReference>
<reference evidence="1 2" key="1">
    <citation type="submission" date="2019-02" db="EMBL/GenBank/DDBJ databases">
        <title>Deep-cultivation of Planctomycetes and their phenomic and genomic characterization uncovers novel biology.</title>
        <authorList>
            <person name="Wiegand S."/>
            <person name="Jogler M."/>
            <person name="Boedeker C."/>
            <person name="Pinto D."/>
            <person name="Vollmers J."/>
            <person name="Rivas-Marin E."/>
            <person name="Kohn T."/>
            <person name="Peeters S.H."/>
            <person name="Heuer A."/>
            <person name="Rast P."/>
            <person name="Oberbeckmann S."/>
            <person name="Bunk B."/>
            <person name="Jeske O."/>
            <person name="Meyerdierks A."/>
            <person name="Storesund J.E."/>
            <person name="Kallscheuer N."/>
            <person name="Luecker S."/>
            <person name="Lage O.M."/>
            <person name="Pohl T."/>
            <person name="Merkel B.J."/>
            <person name="Hornburger P."/>
            <person name="Mueller R.-W."/>
            <person name="Bruemmer F."/>
            <person name="Labrenz M."/>
            <person name="Spormann A.M."/>
            <person name="Op den Camp H."/>
            <person name="Overmann J."/>
            <person name="Amann R."/>
            <person name="Jetten M.S.M."/>
            <person name="Mascher T."/>
            <person name="Medema M.H."/>
            <person name="Devos D.P."/>
            <person name="Kaster A.-K."/>
            <person name="Ovreas L."/>
            <person name="Rohde M."/>
            <person name="Galperin M.Y."/>
            <person name="Jogler C."/>
        </authorList>
    </citation>
    <scope>NUCLEOTIDE SEQUENCE [LARGE SCALE GENOMIC DNA]</scope>
    <source>
        <strain evidence="1 2">FF011L</strain>
    </source>
</reference>
<gene>
    <name evidence="1" type="ORF">FF011L_16850</name>
</gene>
<organism evidence="1 2">
    <name type="scientific">Roseimaritima multifibrata</name>
    <dbReference type="NCBI Taxonomy" id="1930274"/>
    <lineage>
        <taxon>Bacteria</taxon>
        <taxon>Pseudomonadati</taxon>
        <taxon>Planctomycetota</taxon>
        <taxon>Planctomycetia</taxon>
        <taxon>Pirellulales</taxon>
        <taxon>Pirellulaceae</taxon>
        <taxon>Roseimaritima</taxon>
    </lineage>
</organism>